<gene>
    <name evidence="1" type="ORF">DK846_01630</name>
</gene>
<dbReference type="GeneID" id="97549229"/>
<protein>
    <submittedName>
        <fullName evidence="1">Uncharacterized protein</fullName>
    </submittedName>
</protein>
<accession>A0A2V2N153</accession>
<evidence type="ECO:0000313" key="2">
    <source>
        <dbReference type="Proteomes" id="UP000245657"/>
    </source>
</evidence>
<proteinExistence type="predicted"/>
<dbReference type="AlphaFoldDB" id="A0A2V2N153"/>
<comment type="caution">
    <text evidence="1">The sequence shown here is derived from an EMBL/GenBank/DDBJ whole genome shotgun (WGS) entry which is preliminary data.</text>
</comment>
<dbReference type="EMBL" id="QGMY01000002">
    <property type="protein sequence ID" value="PWR73892.1"/>
    <property type="molecule type" value="Genomic_DNA"/>
</dbReference>
<dbReference type="RefSeq" id="WP_109967172.1">
    <property type="nucleotide sequence ID" value="NZ_CP176093.1"/>
</dbReference>
<dbReference type="Proteomes" id="UP000245657">
    <property type="component" value="Unassembled WGS sequence"/>
</dbReference>
<name>A0A2V2N153_9EURY</name>
<dbReference type="OrthoDB" id="383186at2157"/>
<sequence>MIKKSNIWIIALACVLLSVFVASALADDAPQAPPAGGGPGGDMSGLLKNLTAKGYDVTEIQAAEDKGDKETAKTLLDKFFEAHPDAKPQMPAMDADRMKKMVDELSSKGNDVSQIKAALDSGDTATAQKLLDEFFKAHPDARPTPPADGKKPAQ</sequence>
<evidence type="ECO:0000313" key="1">
    <source>
        <dbReference type="EMBL" id="PWR73892.1"/>
    </source>
</evidence>
<keyword evidence="2" id="KW-1185">Reference proteome</keyword>
<organism evidence="1 2">
    <name type="scientific">Methanospirillum lacunae</name>
    <dbReference type="NCBI Taxonomy" id="668570"/>
    <lineage>
        <taxon>Archaea</taxon>
        <taxon>Methanobacteriati</taxon>
        <taxon>Methanobacteriota</taxon>
        <taxon>Stenosarchaea group</taxon>
        <taxon>Methanomicrobia</taxon>
        <taxon>Methanomicrobiales</taxon>
        <taxon>Methanospirillaceae</taxon>
        <taxon>Methanospirillum</taxon>
    </lineage>
</organism>
<reference evidence="1 2" key="1">
    <citation type="submission" date="2018-05" db="EMBL/GenBank/DDBJ databases">
        <title>Draft genome of Methanospirillum lacunae Ki8-1.</title>
        <authorList>
            <person name="Dueholm M.S."/>
            <person name="Nielsen P.H."/>
            <person name="Bakmann L.F."/>
            <person name="Otzen D.E."/>
        </authorList>
    </citation>
    <scope>NUCLEOTIDE SEQUENCE [LARGE SCALE GENOMIC DNA]</scope>
    <source>
        <strain evidence="1 2">Ki8-1</strain>
    </source>
</reference>